<dbReference type="PANTHER" id="PTHR20772">
    <property type="entry name" value="PROTEIN FMP42"/>
    <property type="match status" value="1"/>
</dbReference>
<feature type="transmembrane region" description="Helical" evidence="3">
    <location>
        <begin position="96"/>
        <end position="118"/>
    </location>
</feature>
<feature type="transmembrane region" description="Helical" evidence="3">
    <location>
        <begin position="124"/>
        <end position="143"/>
    </location>
</feature>
<feature type="transmembrane region" description="Helical" evidence="3">
    <location>
        <begin position="376"/>
        <end position="395"/>
    </location>
</feature>
<organism evidence="4 5">
    <name type="scientific">Nothophoma quercina</name>
    <dbReference type="NCBI Taxonomy" id="749835"/>
    <lineage>
        <taxon>Eukaryota</taxon>
        <taxon>Fungi</taxon>
        <taxon>Dikarya</taxon>
        <taxon>Ascomycota</taxon>
        <taxon>Pezizomycotina</taxon>
        <taxon>Dothideomycetes</taxon>
        <taxon>Pleosporomycetidae</taxon>
        <taxon>Pleosporales</taxon>
        <taxon>Pleosporineae</taxon>
        <taxon>Didymellaceae</taxon>
        <taxon>Nothophoma</taxon>
    </lineage>
</organism>
<evidence type="ECO:0000256" key="3">
    <source>
        <dbReference type="SAM" id="Phobius"/>
    </source>
</evidence>
<evidence type="ECO:0000313" key="4">
    <source>
        <dbReference type="EMBL" id="KAL1598263.1"/>
    </source>
</evidence>
<dbReference type="Pfam" id="PF07690">
    <property type="entry name" value="MFS_1"/>
    <property type="match status" value="1"/>
</dbReference>
<feature type="transmembrane region" description="Helical" evidence="3">
    <location>
        <begin position="69"/>
        <end position="89"/>
    </location>
</feature>
<feature type="transmembrane region" description="Helical" evidence="3">
    <location>
        <begin position="155"/>
        <end position="177"/>
    </location>
</feature>
<evidence type="ECO:0000256" key="1">
    <source>
        <dbReference type="ARBA" id="ARBA00004141"/>
    </source>
</evidence>
<evidence type="ECO:0000313" key="5">
    <source>
        <dbReference type="Proteomes" id="UP001521222"/>
    </source>
</evidence>
<dbReference type="Gene3D" id="1.20.1250.20">
    <property type="entry name" value="MFS general substrate transporter like domains"/>
    <property type="match status" value="1"/>
</dbReference>
<sequence>MSQDQFTKIYTAQVLVVVLACWFASGIVFGFAALKPILIKEGVYKDLCTQQELDEDVEVCYEQDLRLNFFFSLASTTANVSALVVGTMLDRYGPKVCYLIGSACLAAGSIIMSLAFQIDEFDGYTIGNFFLALGGTFVFLPSFQIANAFPKYGGTIVALVTGAFDASAAVYLFYRLAYEGTDGAFKPQTFFLVYLIVPAAIVVAQLTLLPSEPYKTATQLEMKIQRAGENERDIHTSDEDLPDDEMWKRRKTRSTRRRRRLTKLDQLVGDEVSRKKQEEMHEAHLEASGVWGVLHNKTAVEQMMTPWFILLALLTVMQMVRMNYFIASIREQYAYMLGSFDLAARVNEFFDWALPLGGVLSTPFLGMLLDNVSTAGVLLIIVIIATAIGIFGSIATLWAGYVNVLLFVFMRPLYYSAMSDYATKVFGFATFGRVYGTIICFSGLINLSQTGIDALTKRTFNGNPIPINAFLAGFTFIIGTALVIYVAVQVYRLRKKLDDEDAITVTNTDVGSIMESLLEEDEPRDYGSIAHGRQSREYEQPGRQSREYEQSARQPREYV</sequence>
<dbReference type="InterPro" id="IPR052599">
    <property type="entry name" value="SLC43A_AATransporter"/>
</dbReference>
<comment type="caution">
    <text evidence="4">The sequence shown here is derived from an EMBL/GenBank/DDBJ whole genome shotgun (WGS) entry which is preliminary data.</text>
</comment>
<feature type="transmembrane region" description="Helical" evidence="3">
    <location>
        <begin position="425"/>
        <end position="445"/>
    </location>
</feature>
<gene>
    <name evidence="4" type="ORF">SLS59_006947</name>
</gene>
<proteinExistence type="predicted"/>
<reference evidence="4 5" key="1">
    <citation type="submission" date="2024-02" db="EMBL/GenBank/DDBJ databases">
        <title>De novo assembly and annotation of 12 fungi associated with fruit tree decline syndrome in Ontario, Canada.</title>
        <authorList>
            <person name="Sulman M."/>
            <person name="Ellouze W."/>
            <person name="Ilyukhin E."/>
        </authorList>
    </citation>
    <scope>NUCLEOTIDE SEQUENCE [LARGE SCALE GENOMIC DNA]</scope>
    <source>
        <strain evidence="4 5">M97-236</strain>
    </source>
</reference>
<accession>A0ABR3R1X5</accession>
<dbReference type="PANTHER" id="PTHR20772:SF4">
    <property type="entry name" value="HYPOTHETICAL AMINO ACID TRANSPORTER (EUROFUNG)"/>
    <property type="match status" value="1"/>
</dbReference>
<feature type="region of interest" description="Disordered" evidence="2">
    <location>
        <begin position="520"/>
        <end position="559"/>
    </location>
</feature>
<evidence type="ECO:0008006" key="6">
    <source>
        <dbReference type="Google" id="ProtNLM"/>
    </source>
</evidence>
<name>A0ABR3R1X5_9PLEO</name>
<keyword evidence="3" id="KW-1133">Transmembrane helix</keyword>
<protein>
    <recommendedName>
        <fullName evidence="6">MFS transporter</fullName>
    </recommendedName>
</protein>
<feature type="compositionally biased region" description="Basic and acidic residues" evidence="2">
    <location>
        <begin position="534"/>
        <end position="559"/>
    </location>
</feature>
<keyword evidence="3" id="KW-0812">Transmembrane</keyword>
<keyword evidence="5" id="KW-1185">Reference proteome</keyword>
<dbReference type="InterPro" id="IPR036259">
    <property type="entry name" value="MFS_trans_sf"/>
</dbReference>
<dbReference type="SUPFAM" id="SSF103473">
    <property type="entry name" value="MFS general substrate transporter"/>
    <property type="match status" value="1"/>
</dbReference>
<dbReference type="InterPro" id="IPR011701">
    <property type="entry name" value="MFS"/>
</dbReference>
<feature type="transmembrane region" description="Helical" evidence="3">
    <location>
        <begin position="189"/>
        <end position="209"/>
    </location>
</feature>
<feature type="transmembrane region" description="Helical" evidence="3">
    <location>
        <begin position="12"/>
        <end position="34"/>
    </location>
</feature>
<dbReference type="Proteomes" id="UP001521222">
    <property type="component" value="Unassembled WGS sequence"/>
</dbReference>
<dbReference type="EMBL" id="JAKIXB020000023">
    <property type="protein sequence ID" value="KAL1598263.1"/>
    <property type="molecule type" value="Genomic_DNA"/>
</dbReference>
<comment type="subcellular location">
    <subcellularLocation>
        <location evidence="1">Membrane</location>
        <topology evidence="1">Multi-pass membrane protein</topology>
    </subcellularLocation>
</comment>
<feature type="transmembrane region" description="Helical" evidence="3">
    <location>
        <begin position="465"/>
        <end position="488"/>
    </location>
</feature>
<evidence type="ECO:0000256" key="2">
    <source>
        <dbReference type="SAM" id="MobiDB-lite"/>
    </source>
</evidence>
<feature type="transmembrane region" description="Helical" evidence="3">
    <location>
        <begin position="307"/>
        <end position="329"/>
    </location>
</feature>
<keyword evidence="3" id="KW-0472">Membrane</keyword>
<feature type="transmembrane region" description="Helical" evidence="3">
    <location>
        <begin position="349"/>
        <end position="369"/>
    </location>
</feature>